<dbReference type="GeneID" id="94828256"/>
<reference evidence="1" key="1">
    <citation type="submission" date="2016-10" db="EMBL/GenBank/DDBJ databases">
        <authorList>
            <person name="Benchimol M."/>
            <person name="Almeida L.G."/>
            <person name="Vasconcelos A.T."/>
            <person name="Perreira-Neves A."/>
            <person name="Rosa I.A."/>
            <person name="Tasca T."/>
            <person name="Bogo M.R."/>
            <person name="de Souza W."/>
        </authorList>
    </citation>
    <scope>NUCLEOTIDE SEQUENCE [LARGE SCALE GENOMIC DNA]</scope>
    <source>
        <strain evidence="1">K</strain>
    </source>
</reference>
<evidence type="ECO:0000313" key="1">
    <source>
        <dbReference type="EMBL" id="OHT02358.1"/>
    </source>
</evidence>
<dbReference type="InterPro" id="IPR011044">
    <property type="entry name" value="Quino_amine_DH_bsu"/>
</dbReference>
<dbReference type="Proteomes" id="UP000179807">
    <property type="component" value="Unassembled WGS sequence"/>
</dbReference>
<accession>A0A1J4JXW6</accession>
<dbReference type="SUPFAM" id="SSF69322">
    <property type="entry name" value="Tricorn protease domain 2"/>
    <property type="match status" value="1"/>
</dbReference>
<protein>
    <submittedName>
        <fullName evidence="1">Uncharacterized protein</fullName>
    </submittedName>
</protein>
<dbReference type="RefSeq" id="XP_068355494.1">
    <property type="nucleotide sequence ID" value="XM_068493552.1"/>
</dbReference>
<dbReference type="VEuPathDB" id="TrichDB:TRFO_07217"/>
<comment type="caution">
    <text evidence="1">The sequence shown here is derived from an EMBL/GenBank/DDBJ whole genome shotgun (WGS) entry which is preliminary data.</text>
</comment>
<dbReference type="OrthoDB" id="10574763at2759"/>
<gene>
    <name evidence="1" type="ORF">TRFO_07217</name>
</gene>
<dbReference type="SUPFAM" id="SSF50969">
    <property type="entry name" value="YVTN repeat-like/Quinoprotein amine dehydrogenase"/>
    <property type="match status" value="1"/>
</dbReference>
<name>A0A1J4JXW6_9EUKA</name>
<evidence type="ECO:0000313" key="2">
    <source>
        <dbReference type="Proteomes" id="UP000179807"/>
    </source>
</evidence>
<sequence>MPILFPYEYSHILRHSSDETTLDIQISPANRFWLSLSPSSISLFSSKDNKFLAKYPLTNEQISKFGFFTHLTWINDNQFAVLFSFGFIFLFSLADSFLKLENIFDSDSDSNSTRLSITSFNHDFIVCGDDLGRLSFFPAFETKEDNIVIKISDFPIKKIQFNNNLGIILSADGGTFSFPIDISDIRKKDHHFILKSLSQTSANSLSLSKKNIVAIFETNNNILLTEICTNSSEEETYVRFKARSASRALVTFADDLTLFVLYNNGFVTVYNFVLRVSHSFKFPELISCNCISATSQNMIVSNETGIFVFPLFSLSYSEFPLLYGPATVVEFRPVKKGAIPVQYHLPIDETINCVCADENEMYLAISLESNIMLIDRSNSSFISNDKLIMASKFIQFSGNILCVVEFQSFHYFLKFIAIQNNFETLSTFDLPNSPIGLTADSTGCVVMFNDHLSVFDNFKFLQNIELESIPIHCVICNGKNVKKIIVLLQNRKLLLIEYGEVIKNHKILDDCSEFFYDPNFSLIFVIKGIHIKFCSLTNLKLIPFCECADNAIGVISSCSAILFLSSNKFEPLINYFFDFSIVSEMQNPNAAAQTILPMRKATFFPNLLRQISVFALREKMGRNLVIFLSHFPELQKFCLASALRAVESPERKGVFESLGTASQIFAMFAGLSIDSHRSGIVVFNERTEVPESDIKHAAILLPVVMEEEGPNIAFPATFYILKKLHYDIEYIESLFRFLDPLVSPFELLEDGKISAIGMIMEIKEFSELKRRLSDTVDFCMIDLLVKYMPHLIIPFAYSAQVPLNSFFEKHKSMDLKANIINVMDRVAPLLTENKATKQELKTFGEESLRGGWEVWPIAMFILAGDTVKATRMLSTKPHLMKPLSQSQWIHLL</sequence>
<dbReference type="AlphaFoldDB" id="A0A1J4JXW6"/>
<organism evidence="1 2">
    <name type="scientific">Tritrichomonas foetus</name>
    <dbReference type="NCBI Taxonomy" id="1144522"/>
    <lineage>
        <taxon>Eukaryota</taxon>
        <taxon>Metamonada</taxon>
        <taxon>Parabasalia</taxon>
        <taxon>Tritrichomonadida</taxon>
        <taxon>Tritrichomonadidae</taxon>
        <taxon>Tritrichomonas</taxon>
    </lineage>
</organism>
<dbReference type="EMBL" id="MLAK01000871">
    <property type="protein sequence ID" value="OHT02358.1"/>
    <property type="molecule type" value="Genomic_DNA"/>
</dbReference>
<proteinExistence type="predicted"/>
<keyword evidence="2" id="KW-1185">Reference proteome</keyword>